<reference evidence="1" key="1">
    <citation type="submission" date="2014-09" db="EMBL/GenBank/DDBJ databases">
        <authorList>
            <person name="Magalhaes I.L.F."/>
            <person name="Oliveira U."/>
            <person name="Santos F.R."/>
            <person name="Vidigal T.H.D.A."/>
            <person name="Brescovit A.D."/>
            <person name="Santos A.J."/>
        </authorList>
    </citation>
    <scope>NUCLEOTIDE SEQUENCE</scope>
    <source>
        <tissue evidence="1">Shoot tissue taken approximately 20 cm above the soil surface</tissue>
    </source>
</reference>
<accession>A0A0A9BAD0</accession>
<protein>
    <submittedName>
        <fullName evidence="1">Uncharacterized protein</fullName>
    </submittedName>
</protein>
<sequence>MLNKVSANIEDSVTRSAYCTPITLVRSLGRSTS</sequence>
<dbReference type="AlphaFoldDB" id="A0A0A9BAD0"/>
<name>A0A0A9BAD0_ARUDO</name>
<proteinExistence type="predicted"/>
<dbReference type="EMBL" id="GBRH01241623">
    <property type="protein sequence ID" value="JAD56272.1"/>
    <property type="molecule type" value="Transcribed_RNA"/>
</dbReference>
<organism evidence="1">
    <name type="scientific">Arundo donax</name>
    <name type="common">Giant reed</name>
    <name type="synonym">Donax arundinaceus</name>
    <dbReference type="NCBI Taxonomy" id="35708"/>
    <lineage>
        <taxon>Eukaryota</taxon>
        <taxon>Viridiplantae</taxon>
        <taxon>Streptophyta</taxon>
        <taxon>Embryophyta</taxon>
        <taxon>Tracheophyta</taxon>
        <taxon>Spermatophyta</taxon>
        <taxon>Magnoliopsida</taxon>
        <taxon>Liliopsida</taxon>
        <taxon>Poales</taxon>
        <taxon>Poaceae</taxon>
        <taxon>PACMAD clade</taxon>
        <taxon>Arundinoideae</taxon>
        <taxon>Arundineae</taxon>
        <taxon>Arundo</taxon>
    </lineage>
</organism>
<evidence type="ECO:0000313" key="1">
    <source>
        <dbReference type="EMBL" id="JAD56272.1"/>
    </source>
</evidence>
<reference evidence="1" key="2">
    <citation type="journal article" date="2015" name="Data Brief">
        <title>Shoot transcriptome of the giant reed, Arundo donax.</title>
        <authorList>
            <person name="Barrero R.A."/>
            <person name="Guerrero F.D."/>
            <person name="Moolhuijzen P."/>
            <person name="Goolsby J.A."/>
            <person name="Tidwell J."/>
            <person name="Bellgard S.E."/>
            <person name="Bellgard M.I."/>
        </authorList>
    </citation>
    <scope>NUCLEOTIDE SEQUENCE</scope>
    <source>
        <tissue evidence="1">Shoot tissue taken approximately 20 cm above the soil surface</tissue>
    </source>
</reference>